<reference evidence="1 2" key="1">
    <citation type="journal article" date="2018" name="Nat. Biotechnol.">
        <title>A standardized bacterial taxonomy based on genome phylogeny substantially revises the tree of life.</title>
        <authorList>
            <person name="Parks D.H."/>
            <person name="Chuvochina M."/>
            <person name="Waite D.W."/>
            <person name="Rinke C."/>
            <person name="Skarshewski A."/>
            <person name="Chaumeil P.A."/>
            <person name="Hugenholtz P."/>
        </authorList>
    </citation>
    <scope>NUCLEOTIDE SEQUENCE [LARGE SCALE GENOMIC DNA]</scope>
    <source>
        <strain evidence="1">UBA9669</strain>
    </source>
</reference>
<comment type="caution">
    <text evidence="1">The sequence shown here is derived from an EMBL/GenBank/DDBJ whole genome shotgun (WGS) entry which is preliminary data.</text>
</comment>
<accession>A0A3D2SUG3</accession>
<evidence type="ECO:0008006" key="3">
    <source>
        <dbReference type="Google" id="ProtNLM"/>
    </source>
</evidence>
<evidence type="ECO:0000313" key="2">
    <source>
        <dbReference type="Proteomes" id="UP000263596"/>
    </source>
</evidence>
<sequence length="130" mass="14812">MTSISLAEYRSKFPIKKGKKRRSVKGQRVQSEGEVTLARDLKALKIAFEQEYKFHPERNWRADFLITGTRILVEVEGGIWSGGRHTRGKGFTADCEKYAEATLLGYIVVRFTSSQVKSGYAIQAIERLIR</sequence>
<organism evidence="1 2">
    <name type="scientific">Acinetobacter ursingii</name>
    <dbReference type="NCBI Taxonomy" id="108980"/>
    <lineage>
        <taxon>Bacteria</taxon>
        <taxon>Pseudomonadati</taxon>
        <taxon>Pseudomonadota</taxon>
        <taxon>Gammaproteobacteria</taxon>
        <taxon>Moraxellales</taxon>
        <taxon>Moraxellaceae</taxon>
        <taxon>Acinetobacter</taxon>
    </lineage>
</organism>
<gene>
    <name evidence="1" type="ORF">DHW29_17755</name>
</gene>
<dbReference type="RefSeq" id="WP_049173668.1">
    <property type="nucleotide sequence ID" value="NZ_BKOC01000001.1"/>
</dbReference>
<name>A0A3D2SUG3_9GAMM</name>
<protein>
    <recommendedName>
        <fullName evidence="3">DUF559 domain-containing protein</fullName>
    </recommendedName>
</protein>
<dbReference type="Gene3D" id="3.40.960.10">
    <property type="entry name" value="VSR Endonuclease"/>
    <property type="match status" value="1"/>
</dbReference>
<dbReference type="Proteomes" id="UP000263596">
    <property type="component" value="Unassembled WGS sequence"/>
</dbReference>
<dbReference type="EMBL" id="DPVE01000326">
    <property type="protein sequence ID" value="HCK31820.1"/>
    <property type="molecule type" value="Genomic_DNA"/>
</dbReference>
<dbReference type="AlphaFoldDB" id="A0A3D2SUG3"/>
<proteinExistence type="predicted"/>
<evidence type="ECO:0000313" key="1">
    <source>
        <dbReference type="EMBL" id="HCK31820.1"/>
    </source>
</evidence>